<accession>A0ABT3TBF8</accession>
<reference evidence="5" key="1">
    <citation type="submission" date="2019-02" db="EMBL/GenBank/DDBJ databases">
        <authorList>
            <person name="Li S.-H."/>
        </authorList>
    </citation>
    <scope>NUCLEOTIDE SEQUENCE</scope>
    <source>
        <strain evidence="5">IMCC14734</strain>
    </source>
</reference>
<dbReference type="Gene3D" id="3.40.50.12780">
    <property type="entry name" value="N-terminal domain of ligase-like"/>
    <property type="match status" value="1"/>
</dbReference>
<organism evidence="5 6">
    <name type="scientific">Candidatus Litorirhabdus singularis</name>
    <dbReference type="NCBI Taxonomy" id="2518993"/>
    <lineage>
        <taxon>Bacteria</taxon>
        <taxon>Pseudomonadati</taxon>
        <taxon>Pseudomonadota</taxon>
        <taxon>Gammaproteobacteria</taxon>
        <taxon>Cellvibrionales</taxon>
        <taxon>Halieaceae</taxon>
        <taxon>Candidatus Litorirhabdus</taxon>
    </lineage>
</organism>
<keyword evidence="6" id="KW-1185">Reference proteome</keyword>
<comment type="caution">
    <text evidence="5">The sequence shown here is derived from an EMBL/GenBank/DDBJ whole genome shotgun (WGS) entry which is preliminary data.</text>
</comment>
<name>A0ABT3TBF8_9GAMM</name>
<dbReference type="Pfam" id="PF00501">
    <property type="entry name" value="AMP-binding"/>
    <property type="match status" value="1"/>
</dbReference>
<dbReference type="GO" id="GO:0016874">
    <property type="term" value="F:ligase activity"/>
    <property type="evidence" value="ECO:0007669"/>
    <property type="project" value="UniProtKB-KW"/>
</dbReference>
<proteinExistence type="inferred from homology"/>
<dbReference type="Proteomes" id="UP001143362">
    <property type="component" value="Unassembled WGS sequence"/>
</dbReference>
<dbReference type="InterPro" id="IPR042099">
    <property type="entry name" value="ANL_N_sf"/>
</dbReference>
<dbReference type="EMBL" id="SHNN01000001">
    <property type="protein sequence ID" value="MCX2979628.1"/>
    <property type="molecule type" value="Genomic_DNA"/>
</dbReference>
<sequence length="508" mass="55287">MTAFSAALVQSQPDEIALADANSQYSWRELDDTVNRLVNGILALDLGPERRIAVFAENSARAALAHIGGLLAGASVVPISFHLTADEVAYILDDAGVSVVFVDEATCERGLQAAAASKAHTVIGWSGEQAKPGYLDWDRWLAGNAATEPPTDMPPLPNLLYTSGTTGRPKGTPLPPNTFAGGSNIIEHLELMAANAFVPEGTQLMVGPMYHTGPLGSVRALVYGRPLVILGRFDAEATLHAIDKYRVRFTIMVPTHFVRMLALPQEVRDRYDLSCLERIAHTGAKCPVDVKRAMIEWVGPVLFEAYGASEVGVTNSITSEEWLLHPGSVGMAVEPFEALILDDDDQPLPANQEGRLYFRDHSGRGVVYHNAPEKTAAAHIAPGVFTLGEIGYVDNDGYVYITDRFSDMVVSGGVNIYPAESEQILVNHPAVSDVACIGIPNPEMGEELRALVILHNPDVEPDTTELLDYCRERLSHYKCPRTLEYVSDLGRNTMGKINKRQLKAAYWA</sequence>
<keyword evidence="2 5" id="KW-0436">Ligase</keyword>
<dbReference type="PANTHER" id="PTHR43201">
    <property type="entry name" value="ACYL-COA SYNTHETASE"/>
    <property type="match status" value="1"/>
</dbReference>
<dbReference type="SUPFAM" id="SSF56801">
    <property type="entry name" value="Acetyl-CoA synthetase-like"/>
    <property type="match status" value="1"/>
</dbReference>
<evidence type="ECO:0000256" key="1">
    <source>
        <dbReference type="ARBA" id="ARBA00006432"/>
    </source>
</evidence>
<dbReference type="Gene3D" id="3.30.300.30">
    <property type="match status" value="1"/>
</dbReference>
<dbReference type="InterPro" id="IPR000873">
    <property type="entry name" value="AMP-dep_synth/lig_dom"/>
</dbReference>
<dbReference type="RefSeq" id="WP_279243626.1">
    <property type="nucleotide sequence ID" value="NZ_SHNN01000001.1"/>
</dbReference>
<dbReference type="InterPro" id="IPR025110">
    <property type="entry name" value="AMP-bd_C"/>
</dbReference>
<gene>
    <name evidence="5" type="ORF">EYC98_01990</name>
</gene>
<comment type="similarity">
    <text evidence="1">Belongs to the ATP-dependent AMP-binding enzyme family.</text>
</comment>
<dbReference type="PANTHER" id="PTHR43201:SF5">
    <property type="entry name" value="MEDIUM-CHAIN ACYL-COA LIGASE ACSF2, MITOCHONDRIAL"/>
    <property type="match status" value="1"/>
</dbReference>
<feature type="domain" description="AMP-binding enzyme C-terminal" evidence="4">
    <location>
        <begin position="420"/>
        <end position="496"/>
    </location>
</feature>
<evidence type="ECO:0000313" key="6">
    <source>
        <dbReference type="Proteomes" id="UP001143362"/>
    </source>
</evidence>
<evidence type="ECO:0000259" key="3">
    <source>
        <dbReference type="Pfam" id="PF00501"/>
    </source>
</evidence>
<dbReference type="InterPro" id="IPR045851">
    <property type="entry name" value="AMP-bd_C_sf"/>
</dbReference>
<evidence type="ECO:0000259" key="4">
    <source>
        <dbReference type="Pfam" id="PF13193"/>
    </source>
</evidence>
<dbReference type="Pfam" id="PF13193">
    <property type="entry name" value="AMP-binding_C"/>
    <property type="match status" value="1"/>
</dbReference>
<evidence type="ECO:0000313" key="5">
    <source>
        <dbReference type="EMBL" id="MCX2979628.1"/>
    </source>
</evidence>
<dbReference type="PROSITE" id="PS00455">
    <property type="entry name" value="AMP_BINDING"/>
    <property type="match status" value="1"/>
</dbReference>
<evidence type="ECO:0000256" key="2">
    <source>
        <dbReference type="ARBA" id="ARBA00022598"/>
    </source>
</evidence>
<protein>
    <submittedName>
        <fullName evidence="5">Acyl--CoA ligase</fullName>
    </submittedName>
</protein>
<feature type="domain" description="AMP-dependent synthetase/ligase" evidence="3">
    <location>
        <begin position="9"/>
        <end position="360"/>
    </location>
</feature>
<dbReference type="InterPro" id="IPR020845">
    <property type="entry name" value="AMP-binding_CS"/>
</dbReference>